<dbReference type="AlphaFoldDB" id="A0A117RAK4"/>
<keyword evidence="1" id="KW-1133">Transmembrane helix</keyword>
<feature type="transmembrane region" description="Helical" evidence="1">
    <location>
        <begin position="182"/>
        <end position="203"/>
    </location>
</feature>
<organism evidence="2 3">
    <name type="scientific">Streptomyces griseoruber</name>
    <dbReference type="NCBI Taxonomy" id="1943"/>
    <lineage>
        <taxon>Bacteria</taxon>
        <taxon>Bacillati</taxon>
        <taxon>Actinomycetota</taxon>
        <taxon>Actinomycetes</taxon>
        <taxon>Kitasatosporales</taxon>
        <taxon>Streptomycetaceae</taxon>
        <taxon>Streptomyces</taxon>
    </lineage>
</organism>
<feature type="transmembrane region" description="Helical" evidence="1">
    <location>
        <begin position="92"/>
        <end position="113"/>
    </location>
</feature>
<keyword evidence="1" id="KW-0812">Transmembrane</keyword>
<sequence length="333" mass="35524">MTAVAHPRTGAPQSAAEALPSGASWGTVRTVLRLHRTALVFWTLAVACLSGCLVRLATVTADDERATLEACDRAGQDFCDTTVSDFASGMGLIGLFLVYSFLAVAAFAGGSLIGREMENGTAHLAWTQGISPVRWLTAKLAVPALVLTASTTALVLVYRWAWDGNRDLLSFEWVGEAFPSRGPAAVAYVLCALAVGALAGVLLRRPLPALGAATATTWALSFVLTLYRDHLWPTVTSTSPTSGDPYLPGTAWQVASGALVHGRPVPDLDYSRCEGGDAEIRRCLDDLGVTGYYATYHPESHYWPIQLVETGILLTVTALATAAVYWLVRRRTA</sequence>
<feature type="transmembrane region" description="Helical" evidence="1">
    <location>
        <begin position="210"/>
        <end position="227"/>
    </location>
</feature>
<dbReference type="EMBL" id="LMWW01000044">
    <property type="protein sequence ID" value="KUN80219.1"/>
    <property type="molecule type" value="Genomic_DNA"/>
</dbReference>
<feature type="transmembrane region" description="Helical" evidence="1">
    <location>
        <begin position="39"/>
        <end position="58"/>
    </location>
</feature>
<name>A0A117RAK4_9ACTN</name>
<evidence type="ECO:0000256" key="1">
    <source>
        <dbReference type="SAM" id="Phobius"/>
    </source>
</evidence>
<feature type="transmembrane region" description="Helical" evidence="1">
    <location>
        <begin position="305"/>
        <end position="328"/>
    </location>
</feature>
<proteinExistence type="predicted"/>
<protein>
    <submittedName>
        <fullName evidence="2">Uncharacterized protein</fullName>
    </submittedName>
</protein>
<dbReference type="RefSeq" id="WP_059203030.1">
    <property type="nucleotide sequence ID" value="NZ_JBIRRP010000009.1"/>
</dbReference>
<dbReference type="Proteomes" id="UP000052982">
    <property type="component" value="Unassembled WGS sequence"/>
</dbReference>
<reference evidence="2 3" key="1">
    <citation type="submission" date="2015-10" db="EMBL/GenBank/DDBJ databases">
        <title>Draft genome sequence of Streptomyces griseoruber DSM 40281, type strain for the species Streptomyces griseoruber.</title>
        <authorList>
            <person name="Ruckert C."/>
            <person name="Winkler A."/>
            <person name="Kalinowski J."/>
            <person name="Kampfer P."/>
            <person name="Glaeser S."/>
        </authorList>
    </citation>
    <scope>NUCLEOTIDE SEQUENCE [LARGE SCALE GENOMIC DNA]</scope>
    <source>
        <strain evidence="2 3">DSM 40281</strain>
    </source>
</reference>
<dbReference type="OrthoDB" id="3579673at2"/>
<dbReference type="STRING" id="1943.AQJ64_26015"/>
<keyword evidence="3" id="KW-1185">Reference proteome</keyword>
<comment type="caution">
    <text evidence="2">The sequence shown here is derived from an EMBL/GenBank/DDBJ whole genome shotgun (WGS) entry which is preliminary data.</text>
</comment>
<accession>A0A117RAK4</accession>
<feature type="transmembrane region" description="Helical" evidence="1">
    <location>
        <begin position="140"/>
        <end position="162"/>
    </location>
</feature>
<evidence type="ECO:0000313" key="2">
    <source>
        <dbReference type="EMBL" id="KUN80219.1"/>
    </source>
</evidence>
<keyword evidence="1" id="KW-0472">Membrane</keyword>
<evidence type="ECO:0000313" key="3">
    <source>
        <dbReference type="Proteomes" id="UP000052982"/>
    </source>
</evidence>
<gene>
    <name evidence="2" type="ORF">AQJ64_26015</name>
</gene>